<gene>
    <name evidence="2" type="ORF">C4532_11160</name>
</gene>
<feature type="domain" description="CoA-binding" evidence="1">
    <location>
        <begin position="9"/>
        <end position="100"/>
    </location>
</feature>
<evidence type="ECO:0000259" key="1">
    <source>
        <dbReference type="SMART" id="SM00881"/>
    </source>
</evidence>
<sequence>MSAYNLDRLFYPRGIAVIGASNDYTKGSSMFLYSLIALGYPGGLYPVNISGDEMAMGLRAYKRVTDVSGPVDYAIIGVPAKATPGVVADCIKKGVPYIHFFTA</sequence>
<dbReference type="AlphaFoldDB" id="A0A419EWU3"/>
<name>A0A419EWU3_9BACT</name>
<reference evidence="2 3" key="1">
    <citation type="journal article" date="2017" name="ISME J.">
        <title>Energy and carbon metabolisms in a deep terrestrial subsurface fluid microbial community.</title>
        <authorList>
            <person name="Momper L."/>
            <person name="Jungbluth S.P."/>
            <person name="Lee M.D."/>
            <person name="Amend J.P."/>
        </authorList>
    </citation>
    <scope>NUCLEOTIDE SEQUENCE [LARGE SCALE GENOMIC DNA]</scope>
    <source>
        <strain evidence="2">SURF_17</strain>
    </source>
</reference>
<dbReference type="PANTHER" id="PTHR42793:SF1">
    <property type="entry name" value="PEPTIDYL-LYSINE N-ACETYLTRANSFERASE PATZ"/>
    <property type="match status" value="1"/>
</dbReference>
<dbReference type="EMBL" id="QZKI01000085">
    <property type="protein sequence ID" value="RJP69124.1"/>
    <property type="molecule type" value="Genomic_DNA"/>
</dbReference>
<dbReference type="InterPro" id="IPR003781">
    <property type="entry name" value="CoA-bd"/>
</dbReference>
<accession>A0A419EWU3</accession>
<proteinExistence type="predicted"/>
<evidence type="ECO:0000313" key="2">
    <source>
        <dbReference type="EMBL" id="RJP69124.1"/>
    </source>
</evidence>
<protein>
    <submittedName>
        <fullName evidence="2">Acyl-CoA synthetase</fullName>
    </submittedName>
</protein>
<dbReference type="Proteomes" id="UP000285961">
    <property type="component" value="Unassembled WGS sequence"/>
</dbReference>
<comment type="caution">
    <text evidence="2">The sequence shown here is derived from an EMBL/GenBank/DDBJ whole genome shotgun (WGS) entry which is preliminary data.</text>
</comment>
<dbReference type="InterPro" id="IPR036291">
    <property type="entry name" value="NAD(P)-bd_dom_sf"/>
</dbReference>
<dbReference type="Gene3D" id="3.40.50.720">
    <property type="entry name" value="NAD(P)-binding Rossmann-like Domain"/>
    <property type="match status" value="1"/>
</dbReference>
<feature type="non-terminal residue" evidence="2">
    <location>
        <position position="103"/>
    </location>
</feature>
<dbReference type="Pfam" id="PF13380">
    <property type="entry name" value="CoA_binding_2"/>
    <property type="match status" value="1"/>
</dbReference>
<organism evidence="2 3">
    <name type="scientific">Candidatus Abyssobacteria bacterium SURF_17</name>
    <dbReference type="NCBI Taxonomy" id="2093361"/>
    <lineage>
        <taxon>Bacteria</taxon>
        <taxon>Pseudomonadati</taxon>
        <taxon>Candidatus Hydrogenedentota</taxon>
        <taxon>Candidatus Abyssobacteria</taxon>
    </lineage>
</organism>
<dbReference type="SMART" id="SM00881">
    <property type="entry name" value="CoA_binding"/>
    <property type="match status" value="1"/>
</dbReference>
<evidence type="ECO:0000313" key="3">
    <source>
        <dbReference type="Proteomes" id="UP000285961"/>
    </source>
</evidence>
<dbReference type="PANTHER" id="PTHR42793">
    <property type="entry name" value="COA BINDING DOMAIN CONTAINING PROTEIN"/>
    <property type="match status" value="1"/>
</dbReference>
<dbReference type="SUPFAM" id="SSF51735">
    <property type="entry name" value="NAD(P)-binding Rossmann-fold domains"/>
    <property type="match status" value="1"/>
</dbReference>